<evidence type="ECO:0000313" key="5">
    <source>
        <dbReference type="EMBL" id="AYD89040.1"/>
    </source>
</evidence>
<keyword evidence="3" id="KW-0446">Lipid-binding</keyword>
<gene>
    <name evidence="5" type="ORF">D5R93_01355</name>
</gene>
<evidence type="ECO:0000256" key="1">
    <source>
        <dbReference type="ARBA" id="ARBA00004255"/>
    </source>
</evidence>
<evidence type="ECO:0000313" key="6">
    <source>
        <dbReference type="Proteomes" id="UP000273001"/>
    </source>
</evidence>
<dbReference type="RefSeq" id="WP_120203346.1">
    <property type="nucleotide sequence ID" value="NZ_CP032514.1"/>
</dbReference>
<dbReference type="InterPro" id="IPR038261">
    <property type="entry name" value="GPP34-like_sf"/>
</dbReference>
<dbReference type="Pfam" id="PF05719">
    <property type="entry name" value="GPP34"/>
    <property type="match status" value="1"/>
</dbReference>
<dbReference type="InterPro" id="IPR008628">
    <property type="entry name" value="GPP34-like"/>
</dbReference>
<evidence type="ECO:0000256" key="3">
    <source>
        <dbReference type="ARBA" id="ARBA00023121"/>
    </source>
</evidence>
<dbReference type="Gene3D" id="1.10.3630.10">
    <property type="entry name" value="yeast vps74-n-term truncation variant domain like"/>
    <property type="match status" value="1"/>
</dbReference>
<evidence type="ECO:0000256" key="4">
    <source>
        <dbReference type="ARBA" id="ARBA00023136"/>
    </source>
</evidence>
<protein>
    <submittedName>
        <fullName evidence="5">GPP34 family phosphoprotein</fullName>
    </submittedName>
</protein>
<keyword evidence="6" id="KW-1185">Reference proteome</keyword>
<organism evidence="5 6">
    <name type="scientific">Actinomyces lilanjuaniae</name>
    <dbReference type="NCBI Taxonomy" id="2321394"/>
    <lineage>
        <taxon>Bacteria</taxon>
        <taxon>Bacillati</taxon>
        <taxon>Actinomycetota</taxon>
        <taxon>Actinomycetes</taxon>
        <taxon>Actinomycetales</taxon>
        <taxon>Actinomycetaceae</taxon>
        <taxon>Actinomyces</taxon>
    </lineage>
</organism>
<proteinExistence type="predicted"/>
<reference evidence="5 6" key="1">
    <citation type="submission" date="2018-09" db="EMBL/GenBank/DDBJ databases">
        <authorList>
            <person name="Li J."/>
        </authorList>
    </citation>
    <scope>NUCLEOTIDE SEQUENCE [LARGE SCALE GENOMIC DNA]</scope>
    <source>
        <strain evidence="5 6">2129</strain>
    </source>
</reference>
<sequence>MLICEELFLLLTKDSGTPEVWGGNEDYGLRGALLADLALHQRLTVEGGTDPRFRLLDTTPTGHPAMDHALAALPAKDGKRVSSLMSWTRLDPRPGIVSSLASAGTISVAKGGFLGMQTIYPTLNPGPEQALRQRLYAVLHGQVVPTQADRTLLAVLQGLGHTSTVLPRQHTGMSGRDLKRRITELAKGDPAGDAVSRAVEAVDAALITAVIVPTVVTS</sequence>
<evidence type="ECO:0000256" key="2">
    <source>
        <dbReference type="ARBA" id="ARBA00023034"/>
    </source>
</evidence>
<keyword evidence="4" id="KW-0472">Membrane</keyword>
<name>A0ABN5PLD8_9ACTO</name>
<accession>A0ABN5PLD8</accession>
<dbReference type="Proteomes" id="UP000273001">
    <property type="component" value="Chromosome"/>
</dbReference>
<dbReference type="EMBL" id="CP032514">
    <property type="protein sequence ID" value="AYD89040.1"/>
    <property type="molecule type" value="Genomic_DNA"/>
</dbReference>
<keyword evidence="2" id="KW-0333">Golgi apparatus</keyword>
<comment type="subcellular location">
    <subcellularLocation>
        <location evidence="1">Golgi apparatus membrane</location>
        <topology evidence="1">Peripheral membrane protein</topology>
        <orientation evidence="1">Cytoplasmic side</orientation>
    </subcellularLocation>
</comment>